<gene>
    <name evidence="1" type="ORF">GWA01_09680</name>
</gene>
<keyword evidence="2" id="KW-1185">Reference proteome</keyword>
<sequence length="64" mass="7022">MRRDPAPDPNLGQSRTTLSVRVVPRWNQRAWLEVAPVTDLPTICEALCLVILLIIVSGTEPGSV</sequence>
<organism evidence="1 2">
    <name type="scientific">Gluconobacter wancherniae NBRC 103581</name>
    <dbReference type="NCBI Taxonomy" id="656744"/>
    <lineage>
        <taxon>Bacteria</taxon>
        <taxon>Pseudomonadati</taxon>
        <taxon>Pseudomonadota</taxon>
        <taxon>Alphaproteobacteria</taxon>
        <taxon>Acetobacterales</taxon>
        <taxon>Acetobacteraceae</taxon>
        <taxon>Gluconobacter</taxon>
    </lineage>
</organism>
<reference evidence="1 2" key="1">
    <citation type="submission" date="2019-07" db="EMBL/GenBank/DDBJ databases">
        <title>Whole genome shotgun sequence of Gluconobacter wancherniae NBRC 103581.</title>
        <authorList>
            <person name="Hosoyama A."/>
            <person name="Uohara A."/>
            <person name="Ohji S."/>
            <person name="Ichikawa N."/>
        </authorList>
    </citation>
    <scope>NUCLEOTIDE SEQUENCE [LARGE SCALE GENOMIC DNA]</scope>
    <source>
        <strain evidence="1 2">NBRC 103581</strain>
    </source>
</reference>
<evidence type="ECO:0000313" key="1">
    <source>
        <dbReference type="EMBL" id="GEK93198.1"/>
    </source>
</evidence>
<dbReference type="Proteomes" id="UP000321230">
    <property type="component" value="Unassembled WGS sequence"/>
</dbReference>
<comment type="caution">
    <text evidence="1">The sequence shown here is derived from an EMBL/GenBank/DDBJ whole genome shotgun (WGS) entry which is preliminary data.</text>
</comment>
<proteinExistence type="predicted"/>
<protein>
    <submittedName>
        <fullName evidence="1">Uncharacterized protein</fullName>
    </submittedName>
</protein>
<dbReference type="AlphaFoldDB" id="A0A511AYB7"/>
<accession>A0A511AYB7</accession>
<dbReference type="RefSeq" id="WP_146794540.1">
    <property type="nucleotide sequence ID" value="NZ_BARC01000011.1"/>
</dbReference>
<evidence type="ECO:0000313" key="2">
    <source>
        <dbReference type="Proteomes" id="UP000321230"/>
    </source>
</evidence>
<dbReference type="EMBL" id="BJUZ01000001">
    <property type="protein sequence ID" value="GEK93198.1"/>
    <property type="molecule type" value="Genomic_DNA"/>
</dbReference>
<name>A0A511AYB7_9PROT</name>